<feature type="domain" description="SH3" evidence="7">
    <location>
        <begin position="689"/>
        <end position="748"/>
    </location>
</feature>
<organism evidence="10 11">
    <name type="scientific">Oncorhynchus tshawytscha</name>
    <name type="common">Chinook salmon</name>
    <name type="synonym">Salmo tshawytscha</name>
    <dbReference type="NCBI Taxonomy" id="74940"/>
    <lineage>
        <taxon>Eukaryota</taxon>
        <taxon>Metazoa</taxon>
        <taxon>Chordata</taxon>
        <taxon>Craniata</taxon>
        <taxon>Vertebrata</taxon>
        <taxon>Euteleostomi</taxon>
        <taxon>Actinopterygii</taxon>
        <taxon>Neopterygii</taxon>
        <taxon>Teleostei</taxon>
        <taxon>Protacanthopterygii</taxon>
        <taxon>Salmoniformes</taxon>
        <taxon>Salmonidae</taxon>
        <taxon>Salmoninae</taxon>
        <taxon>Oncorhynchus</taxon>
    </lineage>
</organism>
<accession>A0A8C8CYQ2</accession>
<dbReference type="SUPFAM" id="SSF103657">
    <property type="entry name" value="BAR/IMD domain-like"/>
    <property type="match status" value="1"/>
</dbReference>
<dbReference type="InterPro" id="IPR001060">
    <property type="entry name" value="FCH_dom"/>
</dbReference>
<dbReference type="InterPro" id="IPR035678">
    <property type="entry name" value="srGAP4_SH3"/>
</dbReference>
<evidence type="ECO:0000259" key="8">
    <source>
        <dbReference type="PROSITE" id="PS50238"/>
    </source>
</evidence>
<dbReference type="Proteomes" id="UP000694402">
    <property type="component" value="Unassembled WGS sequence"/>
</dbReference>
<evidence type="ECO:0000313" key="10">
    <source>
        <dbReference type="Ensembl" id="ENSOTSP00005018756.2"/>
    </source>
</evidence>
<evidence type="ECO:0000256" key="5">
    <source>
        <dbReference type="PROSITE-ProRule" id="PRU01077"/>
    </source>
</evidence>
<dbReference type="PROSITE" id="PS51741">
    <property type="entry name" value="F_BAR"/>
    <property type="match status" value="1"/>
</dbReference>
<feature type="compositionally biased region" description="Polar residues" evidence="6">
    <location>
        <begin position="772"/>
        <end position="785"/>
    </location>
</feature>
<dbReference type="Ensembl" id="ENSOTST00005020410.2">
    <property type="protein sequence ID" value="ENSOTSP00005018756.2"/>
    <property type="gene ID" value="ENSOTSG00005009167.2"/>
</dbReference>
<dbReference type="FunFam" id="1.20.1270.60:FF:000059">
    <property type="entry name" value="Rho GTPase activating protein 4b"/>
    <property type="match status" value="1"/>
</dbReference>
<dbReference type="InterPro" id="IPR008936">
    <property type="entry name" value="Rho_GTPase_activation_prot"/>
</dbReference>
<dbReference type="Pfam" id="PF00018">
    <property type="entry name" value="SH3_1"/>
    <property type="match status" value="1"/>
</dbReference>
<dbReference type="AlphaFoldDB" id="A0A8C8CYQ2"/>
<dbReference type="PANTHER" id="PTHR14166">
    <property type="entry name" value="SLIT-ROBO RHO GTPASE ACTIVATING PROTEIN"/>
    <property type="match status" value="1"/>
</dbReference>
<evidence type="ECO:0000256" key="1">
    <source>
        <dbReference type="ARBA" id="ARBA00022443"/>
    </source>
</evidence>
<dbReference type="InterPro" id="IPR031160">
    <property type="entry name" value="F_BAR_dom"/>
</dbReference>
<evidence type="ECO:0000259" key="9">
    <source>
        <dbReference type="PROSITE" id="PS51741"/>
    </source>
</evidence>
<dbReference type="PROSITE" id="PS50002">
    <property type="entry name" value="SH3"/>
    <property type="match status" value="1"/>
</dbReference>
<evidence type="ECO:0000256" key="3">
    <source>
        <dbReference type="ARBA" id="ARBA00023054"/>
    </source>
</evidence>
<dbReference type="InterPro" id="IPR001452">
    <property type="entry name" value="SH3_domain"/>
</dbReference>
<dbReference type="SMART" id="SM00324">
    <property type="entry name" value="RhoGAP"/>
    <property type="match status" value="1"/>
</dbReference>
<dbReference type="Pfam" id="PF00620">
    <property type="entry name" value="RhoGAP"/>
    <property type="match status" value="1"/>
</dbReference>
<feature type="domain" description="Rho-GAP" evidence="8">
    <location>
        <begin position="471"/>
        <end position="650"/>
    </location>
</feature>
<dbReference type="SUPFAM" id="SSF48350">
    <property type="entry name" value="GTPase activation domain, GAP"/>
    <property type="match status" value="1"/>
</dbReference>
<evidence type="ECO:0000256" key="4">
    <source>
        <dbReference type="PROSITE-ProRule" id="PRU00192"/>
    </source>
</evidence>
<dbReference type="Gene3D" id="1.20.1270.60">
    <property type="entry name" value="Arfaptin homology (AH) domain/BAR domain"/>
    <property type="match status" value="1"/>
</dbReference>
<reference evidence="10" key="2">
    <citation type="submission" date="2025-09" db="UniProtKB">
        <authorList>
            <consortium name="Ensembl"/>
        </authorList>
    </citation>
    <scope>IDENTIFICATION</scope>
</reference>
<gene>
    <name evidence="10" type="primary">ARHGAP4</name>
</gene>
<dbReference type="CDD" id="cd11956">
    <property type="entry name" value="SH3_srGAP4"/>
    <property type="match status" value="1"/>
</dbReference>
<dbReference type="CDD" id="cd07656">
    <property type="entry name" value="F-BAR_srGAP"/>
    <property type="match status" value="1"/>
</dbReference>
<evidence type="ECO:0000256" key="6">
    <source>
        <dbReference type="SAM" id="MobiDB-lite"/>
    </source>
</evidence>
<dbReference type="Gene3D" id="1.10.555.10">
    <property type="entry name" value="Rho GTPase activation protein"/>
    <property type="match status" value="1"/>
</dbReference>
<dbReference type="InterPro" id="IPR027267">
    <property type="entry name" value="AH/BAR_dom_sf"/>
</dbReference>
<feature type="compositionally biased region" description="Low complexity" evidence="6">
    <location>
        <begin position="882"/>
        <end position="907"/>
    </location>
</feature>
<dbReference type="GO" id="GO:0005096">
    <property type="term" value="F:GTPase activator activity"/>
    <property type="evidence" value="ECO:0007669"/>
    <property type="project" value="UniProtKB-KW"/>
</dbReference>
<dbReference type="PRINTS" id="PR00452">
    <property type="entry name" value="SH3DOMAIN"/>
</dbReference>
<dbReference type="FunFam" id="2.30.30.40:FF:000136">
    <property type="entry name" value="Rho GTPase activating protein 4"/>
    <property type="match status" value="1"/>
</dbReference>
<sequence>FVVPFVLRSERWINHVILYLRAQLCDQMKVLDGQVEVKGQQLSDLSEFFRRRGDIEAEYARALDKLTERFTLKTKRKEQSGQSVSQCWSVLLTQTRAESREHAALSDSCSHTLTQRLTHCSEDTHRLAKRSKEVGVQMQDELLKVTTELQTALRTYHQYHTESLTAEGKLKEATRLEERQTGKSAELGITQSGGQRRSSVKKMEKMMEKRHGRVQETQLKCTKARNDYLLNLAAANATMNNHCVCVCVCVFVRAGAFVCRVMRSYLASRGRVLKAEEAGLKQLEQEVTSLDQGGDRDALLQNHDTAFCLPFRFSYHPHEGDQVGEVSAESQVRYELETRFQQLQSRLSTETLETEEVSKTLKATLSALLDNMCDSDSNPPPDLPISLSHDPMGTASASKLALAKRRANQQETETFYFMKVKEYLIGSSLISKLQAKHDLLQEAIQKVRVRRSRPCSMYSHTLFTSDMLGFIQFRQQIPVVVESCIRFINLHGLHHEGIFRVPGSQREVNHIRDAFERGEDPLADSDCDIDSVAGVLKLYFRGLDPPLFPDEYYTELLDCVQNEGLAEKAAQIKSVVSSFPRPLLIVIRYLFAFLNHVSQYSDENMMQPYNLAVCFGPSLLRGSDSGDVVARQPQVNDLVKTMILQYDVIFPCQSELPGPVYEKHMTLEQEYCEPITEEGDGETEQFHIEDEWEAVAMFDYTARSATELSFKQGDPLLLHSKASSDWWRGEAGGVRGLIPHKYISVLEGAERGRRDEVSGGSTGNLASEELQTENTTRLRVNSDSASLPGRQRAAEGRGSPVRKNPLSPKFSANSQFEALQMFNFEVDVAGYCTSKTLKRLFLPRSLPPPRSLFQDISKQMNSVFKELLSRQPSLHPAATQAPPSSSSSTSSLPSSSSSSSSLSSSLPGGRKVGFSLRGRALFRPADQ</sequence>
<keyword evidence="11" id="KW-1185">Reference proteome</keyword>
<feature type="region of interest" description="Disordered" evidence="6">
    <location>
        <begin position="177"/>
        <end position="200"/>
    </location>
</feature>
<keyword evidence="1 4" id="KW-0728">SH3 domain</keyword>
<evidence type="ECO:0000259" key="7">
    <source>
        <dbReference type="PROSITE" id="PS50002"/>
    </source>
</evidence>
<keyword evidence="3 5" id="KW-0175">Coiled coil</keyword>
<dbReference type="InterPro" id="IPR036028">
    <property type="entry name" value="SH3-like_dom_sf"/>
</dbReference>
<dbReference type="Gene3D" id="2.30.30.40">
    <property type="entry name" value="SH3 Domains"/>
    <property type="match status" value="1"/>
</dbReference>
<dbReference type="PROSITE" id="PS50238">
    <property type="entry name" value="RHOGAP"/>
    <property type="match status" value="1"/>
</dbReference>
<proteinExistence type="predicted"/>
<feature type="region of interest" description="Disordered" evidence="6">
    <location>
        <begin position="751"/>
        <end position="808"/>
    </location>
</feature>
<evidence type="ECO:0008006" key="12">
    <source>
        <dbReference type="Google" id="ProtNLM"/>
    </source>
</evidence>
<reference evidence="10" key="1">
    <citation type="submission" date="2025-08" db="UniProtKB">
        <authorList>
            <consortium name="Ensembl"/>
        </authorList>
    </citation>
    <scope>IDENTIFICATION</scope>
</reference>
<dbReference type="GO" id="GO:0007165">
    <property type="term" value="P:signal transduction"/>
    <property type="evidence" value="ECO:0007669"/>
    <property type="project" value="InterPro"/>
</dbReference>
<name>A0A8C8CYQ2_ONCTS</name>
<keyword evidence="2" id="KW-0343">GTPase activation</keyword>
<feature type="domain" description="F-BAR" evidence="9">
    <location>
        <begin position="18"/>
        <end position="238"/>
    </location>
</feature>
<evidence type="ECO:0000313" key="11">
    <source>
        <dbReference type="Proteomes" id="UP000694402"/>
    </source>
</evidence>
<evidence type="ECO:0000256" key="2">
    <source>
        <dbReference type="ARBA" id="ARBA00022468"/>
    </source>
</evidence>
<dbReference type="Pfam" id="PF00611">
    <property type="entry name" value="FCH"/>
    <property type="match status" value="1"/>
</dbReference>
<dbReference type="SUPFAM" id="SSF50044">
    <property type="entry name" value="SH3-domain"/>
    <property type="match status" value="1"/>
</dbReference>
<protein>
    <recommendedName>
        <fullName evidence="12">SLIT-ROBO Rho GTPase activating protein 3</fullName>
    </recommendedName>
</protein>
<dbReference type="SMART" id="SM00055">
    <property type="entry name" value="FCH"/>
    <property type="match status" value="1"/>
</dbReference>
<dbReference type="SMART" id="SM00326">
    <property type="entry name" value="SH3"/>
    <property type="match status" value="1"/>
</dbReference>
<dbReference type="GeneTree" id="ENSGT00950000182824"/>
<dbReference type="FunFam" id="1.10.555.10:FF:000010">
    <property type="entry name" value="SLIT-ROBO Rho GTPase-activating protein 1 isoform 2"/>
    <property type="match status" value="1"/>
</dbReference>
<dbReference type="InterPro" id="IPR051627">
    <property type="entry name" value="SLIT-ROBO_RhoGAP"/>
</dbReference>
<feature type="region of interest" description="Disordered" evidence="6">
    <location>
        <begin position="871"/>
        <end position="912"/>
    </location>
</feature>
<dbReference type="InterPro" id="IPR000198">
    <property type="entry name" value="RhoGAP_dom"/>
</dbReference>